<feature type="domain" description="Peptidase M15A C-terminal" evidence="1">
    <location>
        <begin position="9"/>
        <end position="122"/>
    </location>
</feature>
<sequence length="159" mass="18102">MDLHEHISPHFRLSEFLVSQTATRHGIDMTPSDEIIVNITALCEELLEPFRKDVDSPIIISSGFRPEVLNTMIGGSKTSAHRFGRAVDFTVIGMSPRAVCLHARDMKLPYDQNIHEFAEWSHWGIAQLVTGNRFQDLTAYRKEGKVHYVEGIQRIKDLT</sequence>
<proteinExistence type="predicted"/>
<reference evidence="2" key="1">
    <citation type="journal article" date="2015" name="Nature">
        <title>Complex archaea that bridge the gap between prokaryotes and eukaryotes.</title>
        <authorList>
            <person name="Spang A."/>
            <person name="Saw J.H."/>
            <person name="Jorgensen S.L."/>
            <person name="Zaremba-Niedzwiedzka K."/>
            <person name="Martijn J."/>
            <person name="Lind A.E."/>
            <person name="van Eijk R."/>
            <person name="Schleper C."/>
            <person name="Guy L."/>
            <person name="Ettema T.J."/>
        </authorList>
    </citation>
    <scope>NUCLEOTIDE SEQUENCE</scope>
</reference>
<dbReference type="Gene3D" id="3.30.1380.10">
    <property type="match status" value="1"/>
</dbReference>
<accession>A0A0F9D2X8</accession>
<protein>
    <recommendedName>
        <fullName evidence="1">Peptidase M15A C-terminal domain-containing protein</fullName>
    </recommendedName>
</protein>
<evidence type="ECO:0000313" key="2">
    <source>
        <dbReference type="EMBL" id="KKL12156.1"/>
    </source>
</evidence>
<dbReference type="InterPro" id="IPR009045">
    <property type="entry name" value="Zn_M74/Hedgehog-like"/>
</dbReference>
<dbReference type="EMBL" id="LAZR01041372">
    <property type="protein sequence ID" value="KKL12156.1"/>
    <property type="molecule type" value="Genomic_DNA"/>
</dbReference>
<comment type="caution">
    <text evidence="2">The sequence shown here is derived from an EMBL/GenBank/DDBJ whole genome shotgun (WGS) entry which is preliminary data.</text>
</comment>
<dbReference type="Pfam" id="PF08291">
    <property type="entry name" value="Peptidase_M15_3"/>
    <property type="match status" value="1"/>
</dbReference>
<gene>
    <name evidence="2" type="ORF">LCGC14_2538590</name>
</gene>
<organism evidence="2">
    <name type="scientific">marine sediment metagenome</name>
    <dbReference type="NCBI Taxonomy" id="412755"/>
    <lineage>
        <taxon>unclassified sequences</taxon>
        <taxon>metagenomes</taxon>
        <taxon>ecological metagenomes</taxon>
    </lineage>
</organism>
<dbReference type="InterPro" id="IPR013230">
    <property type="entry name" value="Peptidase_M15A_C"/>
</dbReference>
<dbReference type="AlphaFoldDB" id="A0A0F9D2X8"/>
<name>A0A0F9D2X8_9ZZZZ</name>
<evidence type="ECO:0000259" key="1">
    <source>
        <dbReference type="Pfam" id="PF08291"/>
    </source>
</evidence>
<dbReference type="SUPFAM" id="SSF55166">
    <property type="entry name" value="Hedgehog/DD-peptidase"/>
    <property type="match status" value="1"/>
</dbReference>